<organism evidence="2 3">
    <name type="scientific">Chitinophaga lutea</name>
    <dbReference type="NCBI Taxonomy" id="2488634"/>
    <lineage>
        <taxon>Bacteria</taxon>
        <taxon>Pseudomonadati</taxon>
        <taxon>Bacteroidota</taxon>
        <taxon>Chitinophagia</taxon>
        <taxon>Chitinophagales</taxon>
        <taxon>Chitinophagaceae</taxon>
        <taxon>Chitinophaga</taxon>
    </lineage>
</organism>
<gene>
    <name evidence="2" type="ORF">EGT74_26605</name>
</gene>
<proteinExistence type="predicted"/>
<dbReference type="AlphaFoldDB" id="A0A3N4PBK7"/>
<keyword evidence="3" id="KW-1185">Reference proteome</keyword>
<dbReference type="Proteomes" id="UP000278351">
    <property type="component" value="Unassembled WGS sequence"/>
</dbReference>
<dbReference type="EMBL" id="RPDH01000003">
    <property type="protein sequence ID" value="RPE06062.1"/>
    <property type="molecule type" value="Genomic_DNA"/>
</dbReference>
<dbReference type="Gene3D" id="3.30.70.100">
    <property type="match status" value="1"/>
</dbReference>
<reference evidence="2 3" key="1">
    <citation type="submission" date="2018-11" db="EMBL/GenBank/DDBJ databases">
        <title>Chitinophaga lutea sp.nov., isolate from arsenic contaminated soil.</title>
        <authorList>
            <person name="Zong Y."/>
        </authorList>
    </citation>
    <scope>NUCLEOTIDE SEQUENCE [LARGE SCALE GENOMIC DNA]</scope>
    <source>
        <strain evidence="2 3">ZY74</strain>
    </source>
</reference>
<evidence type="ECO:0000259" key="1">
    <source>
        <dbReference type="PROSITE" id="PS51725"/>
    </source>
</evidence>
<dbReference type="InterPro" id="IPR007138">
    <property type="entry name" value="ABM_dom"/>
</dbReference>
<keyword evidence="2" id="KW-0560">Oxidoreductase</keyword>
<keyword evidence="2" id="KW-0503">Monooxygenase</keyword>
<name>A0A3N4PBK7_9BACT</name>
<comment type="caution">
    <text evidence="2">The sequence shown here is derived from an EMBL/GenBank/DDBJ whole genome shotgun (WGS) entry which is preliminary data.</text>
</comment>
<evidence type="ECO:0000313" key="2">
    <source>
        <dbReference type="EMBL" id="RPE06062.1"/>
    </source>
</evidence>
<dbReference type="SUPFAM" id="SSF54909">
    <property type="entry name" value="Dimeric alpha+beta barrel"/>
    <property type="match status" value="1"/>
</dbReference>
<dbReference type="PROSITE" id="PS51725">
    <property type="entry name" value="ABM"/>
    <property type="match status" value="1"/>
</dbReference>
<sequence length="109" mass="12988">MPDSRTHSVEIIRYKVPADKHKEFEEAYAAGGKHLQESPYCLFYEVVKGVEEPDRYIVRIHWTSKDDHEKGFRQSAPFRSFFNYVRPFFGNIEEMKHYEETGIGWRKGK</sequence>
<dbReference type="InterPro" id="IPR011008">
    <property type="entry name" value="Dimeric_a/b-barrel"/>
</dbReference>
<dbReference type="OrthoDB" id="9798157at2"/>
<dbReference type="Pfam" id="PF03992">
    <property type="entry name" value="ABM"/>
    <property type="match status" value="1"/>
</dbReference>
<evidence type="ECO:0000313" key="3">
    <source>
        <dbReference type="Proteomes" id="UP000278351"/>
    </source>
</evidence>
<dbReference type="GO" id="GO:0004497">
    <property type="term" value="F:monooxygenase activity"/>
    <property type="evidence" value="ECO:0007669"/>
    <property type="project" value="UniProtKB-KW"/>
</dbReference>
<protein>
    <submittedName>
        <fullName evidence="2">Antibiotic biosynthesis monooxygenase</fullName>
    </submittedName>
</protein>
<feature type="domain" description="ABM" evidence="1">
    <location>
        <begin position="8"/>
        <end position="98"/>
    </location>
</feature>
<accession>A0A3N4PBK7</accession>